<dbReference type="OrthoDB" id="9810066at2"/>
<dbReference type="Proteomes" id="UP000253410">
    <property type="component" value="Unassembled WGS sequence"/>
</dbReference>
<reference evidence="1 2" key="1">
    <citation type="submission" date="2018-05" db="EMBL/GenBank/DDBJ databases">
        <title>Chitinophaga sp. K3CV102501T nov., isolated from isolated from a monsoon evergreen broad-leaved forest soil.</title>
        <authorList>
            <person name="Lv Y."/>
        </authorList>
    </citation>
    <scope>NUCLEOTIDE SEQUENCE [LARGE SCALE GENOMIC DNA]</scope>
    <source>
        <strain evidence="1 2">GDMCC 1.1325</strain>
    </source>
</reference>
<keyword evidence="2" id="KW-1185">Reference proteome</keyword>
<dbReference type="AlphaFoldDB" id="A0A365XRM3"/>
<dbReference type="PANTHER" id="PTHR31299">
    <property type="entry name" value="ESTERASE, PUTATIVE (AFU_ORTHOLOGUE AFUA_1G05850)-RELATED"/>
    <property type="match status" value="1"/>
</dbReference>
<dbReference type="InterPro" id="IPR007815">
    <property type="entry name" value="Emycin_Estase"/>
</dbReference>
<evidence type="ECO:0000313" key="1">
    <source>
        <dbReference type="EMBL" id="RBL89006.1"/>
    </source>
</evidence>
<comment type="caution">
    <text evidence="1">The sequence shown here is derived from an EMBL/GenBank/DDBJ whole genome shotgun (WGS) entry which is preliminary data.</text>
</comment>
<sequence length="428" mass="49675">MQSVISKLLCGNGILIITLLFGLNSYAQENIEKYVKENANRIYTVDPDSINYKDLQVIGDAIGDATIVMLGEQDHGDAPAFLAKTRLIKYLHEQKGFNVLAFEDDFFGLNYGWDQIKKDNQVIDSFIKKTVYPIWAYCTACQELFYNYIPSTFKSGSPLQLSGFDPQVEIHNVMIKLDSTIRRLKLSITLSENYQTEVVNVMKNWGKNIKDTSLNNRYLGYLTRIKAELKEQVAPNDFWLLLVDNLMAENVEFQAIGTNYWKESNTRDTQMAMNLTWLAKHKYANEKIIVWAHNYHVSKYAGHFEESFLNEANPMGNIFTNSDFSHKTYIIGFTSFEGTAGRLTRKEKDKVAPPQSNSFERWINSSYDYAFVDFKKFNNQNPQQNNIGFYMSGAIRPRWYHKNHKAVWNQIYDGVFFIRKMYPCEIIK</sequence>
<name>A0A365XRM3_9BACT</name>
<gene>
    <name evidence="1" type="ORF">DF182_20920</name>
</gene>
<proteinExistence type="predicted"/>
<dbReference type="Pfam" id="PF05139">
    <property type="entry name" value="Erythro_esteras"/>
    <property type="match status" value="1"/>
</dbReference>
<protein>
    <recommendedName>
        <fullName evidence="3">Erythromycin esterase</fullName>
    </recommendedName>
</protein>
<organism evidence="1 2">
    <name type="scientific">Chitinophaga flava</name>
    <dbReference type="NCBI Taxonomy" id="2259036"/>
    <lineage>
        <taxon>Bacteria</taxon>
        <taxon>Pseudomonadati</taxon>
        <taxon>Bacteroidota</taxon>
        <taxon>Chitinophagia</taxon>
        <taxon>Chitinophagales</taxon>
        <taxon>Chitinophagaceae</taxon>
        <taxon>Chitinophaga</taxon>
    </lineage>
</organism>
<dbReference type="GO" id="GO:0046677">
    <property type="term" value="P:response to antibiotic"/>
    <property type="evidence" value="ECO:0007669"/>
    <property type="project" value="InterPro"/>
</dbReference>
<accession>A0A365XRM3</accession>
<evidence type="ECO:0000313" key="2">
    <source>
        <dbReference type="Proteomes" id="UP000253410"/>
    </source>
</evidence>
<dbReference type="SUPFAM" id="SSF159501">
    <property type="entry name" value="EreA/ChaN-like"/>
    <property type="match status" value="1"/>
</dbReference>
<dbReference type="EMBL" id="QFFJ01000002">
    <property type="protein sequence ID" value="RBL89006.1"/>
    <property type="molecule type" value="Genomic_DNA"/>
</dbReference>
<dbReference type="Gene3D" id="3.40.1660.10">
    <property type="entry name" value="EreA-like (biosynthetic domain)"/>
    <property type="match status" value="2"/>
</dbReference>
<dbReference type="CDD" id="cd14728">
    <property type="entry name" value="Ere-like"/>
    <property type="match status" value="1"/>
</dbReference>
<evidence type="ECO:0008006" key="3">
    <source>
        <dbReference type="Google" id="ProtNLM"/>
    </source>
</evidence>
<dbReference type="InterPro" id="IPR052036">
    <property type="entry name" value="Hydrolase/PRTase-associated"/>
</dbReference>
<dbReference type="PANTHER" id="PTHR31299:SF0">
    <property type="entry name" value="ESTERASE, PUTATIVE (AFU_ORTHOLOGUE AFUA_1G05850)-RELATED"/>
    <property type="match status" value="1"/>
</dbReference>
<dbReference type="RefSeq" id="WP_113617749.1">
    <property type="nucleotide sequence ID" value="NZ_QFFJ01000002.1"/>
</dbReference>